<dbReference type="EMBL" id="JAQMWT010000675">
    <property type="protein sequence ID" value="KAJ8598374.1"/>
    <property type="molecule type" value="Genomic_DNA"/>
</dbReference>
<organism evidence="2 3">
    <name type="scientific">Chrysophaeum taylorii</name>
    <dbReference type="NCBI Taxonomy" id="2483200"/>
    <lineage>
        <taxon>Eukaryota</taxon>
        <taxon>Sar</taxon>
        <taxon>Stramenopiles</taxon>
        <taxon>Ochrophyta</taxon>
        <taxon>Pelagophyceae</taxon>
        <taxon>Pelagomonadales</taxon>
        <taxon>Pelagomonadaceae</taxon>
        <taxon>Chrysophaeum</taxon>
    </lineage>
</organism>
<gene>
    <name evidence="2" type="ORF">CTAYLR_002974</name>
</gene>
<keyword evidence="1" id="KW-0472">Membrane</keyword>
<name>A0AAD7U5Z7_9STRA</name>
<evidence type="ECO:0000313" key="3">
    <source>
        <dbReference type="Proteomes" id="UP001230188"/>
    </source>
</evidence>
<reference evidence="2" key="1">
    <citation type="submission" date="2023-01" db="EMBL/GenBank/DDBJ databases">
        <title>Metagenome sequencing of chrysophaentin producing Chrysophaeum taylorii.</title>
        <authorList>
            <person name="Davison J."/>
            <person name="Bewley C."/>
        </authorList>
    </citation>
    <scope>NUCLEOTIDE SEQUENCE</scope>
    <source>
        <strain evidence="2">NIES-1699</strain>
    </source>
</reference>
<keyword evidence="3" id="KW-1185">Reference proteome</keyword>
<evidence type="ECO:0000256" key="1">
    <source>
        <dbReference type="SAM" id="Phobius"/>
    </source>
</evidence>
<comment type="caution">
    <text evidence="2">The sequence shown here is derived from an EMBL/GenBank/DDBJ whole genome shotgun (WGS) entry which is preliminary data.</text>
</comment>
<evidence type="ECO:0000313" key="2">
    <source>
        <dbReference type="EMBL" id="KAJ8598374.1"/>
    </source>
</evidence>
<feature type="transmembrane region" description="Helical" evidence="1">
    <location>
        <begin position="12"/>
        <end position="33"/>
    </location>
</feature>
<dbReference type="AlphaFoldDB" id="A0AAD7U5Z7"/>
<accession>A0AAD7U5Z7</accession>
<protein>
    <submittedName>
        <fullName evidence="2">Uncharacterized protein</fullName>
    </submittedName>
</protein>
<dbReference type="Proteomes" id="UP001230188">
    <property type="component" value="Unassembled WGS sequence"/>
</dbReference>
<keyword evidence="1" id="KW-0812">Transmembrane</keyword>
<feature type="transmembrane region" description="Helical" evidence="1">
    <location>
        <begin position="45"/>
        <end position="63"/>
    </location>
</feature>
<proteinExistence type="predicted"/>
<keyword evidence="1" id="KW-1133">Transmembrane helix</keyword>
<sequence>MMFLLRPVEGINYNFILGMYSVFLVLGAIFLILELTVDVQAIKGLYLIFVPFLPATLWCLIVRRRWLLEKGSKQD</sequence>